<organism evidence="6 7">
    <name type="scientific">Phytophthora cactorum</name>
    <dbReference type="NCBI Taxonomy" id="29920"/>
    <lineage>
        <taxon>Eukaryota</taxon>
        <taxon>Sar</taxon>
        <taxon>Stramenopiles</taxon>
        <taxon>Oomycota</taxon>
        <taxon>Peronosporomycetes</taxon>
        <taxon>Peronosporales</taxon>
        <taxon>Peronosporaceae</taxon>
        <taxon>Phytophthora</taxon>
    </lineage>
</organism>
<dbReference type="OrthoDB" id="10520065at2759"/>
<dbReference type="EMBL" id="RCMK01000282">
    <property type="protein sequence ID" value="KAG2938594.1"/>
    <property type="molecule type" value="Genomic_DNA"/>
</dbReference>
<dbReference type="Proteomes" id="UP000774804">
    <property type="component" value="Unassembled WGS sequence"/>
</dbReference>
<evidence type="ECO:0000313" key="4">
    <source>
        <dbReference type="EMBL" id="KAG2982368.1"/>
    </source>
</evidence>
<dbReference type="EMBL" id="RCMG01000698">
    <property type="protein sequence ID" value="KAG2850295.1"/>
    <property type="molecule type" value="Genomic_DNA"/>
</dbReference>
<reference evidence="6 7" key="1">
    <citation type="submission" date="2018-01" db="EMBL/GenBank/DDBJ databases">
        <title>Draft genome of the strawberry crown rot pathogen Phytophthora cactorum.</title>
        <authorList>
            <person name="Armitage A.D."/>
            <person name="Lysoe E."/>
            <person name="Nellist C.F."/>
            <person name="Harrison R.J."/>
            <person name="Brurberg M.B."/>
        </authorList>
    </citation>
    <scope>NUCLEOTIDE SEQUENCE [LARGE SCALE GENOMIC DNA]</scope>
    <source>
        <strain evidence="6 7">10300</strain>
    </source>
</reference>
<protein>
    <submittedName>
        <fullName evidence="6">Uncharacterized protein</fullName>
    </submittedName>
</protein>
<dbReference type="Proteomes" id="UP000697107">
    <property type="component" value="Unassembled WGS sequence"/>
</dbReference>
<dbReference type="Proteomes" id="UP000736787">
    <property type="component" value="Unassembled WGS sequence"/>
</dbReference>
<sequence>MRMLRYGCYAESLDDILGIAESTVLAYTKEFYQAVIDEFEEA</sequence>
<dbReference type="EMBL" id="MJFZ01001068">
    <property type="protein sequence ID" value="RAW23400.1"/>
    <property type="molecule type" value="Genomic_DNA"/>
</dbReference>
<dbReference type="Proteomes" id="UP000760860">
    <property type="component" value="Unassembled WGS sequence"/>
</dbReference>
<evidence type="ECO:0000313" key="1">
    <source>
        <dbReference type="EMBL" id="KAG2850295.1"/>
    </source>
</evidence>
<accession>A0A329RG65</accession>
<evidence type="ECO:0000313" key="5">
    <source>
        <dbReference type="EMBL" id="KAG3220186.1"/>
    </source>
</evidence>
<dbReference type="EMBL" id="RCMV01000276">
    <property type="protein sequence ID" value="KAG3220186.1"/>
    <property type="molecule type" value="Genomic_DNA"/>
</dbReference>
<dbReference type="Proteomes" id="UP000251314">
    <property type="component" value="Unassembled WGS sequence"/>
</dbReference>
<name>A0A329RG65_9STRA</name>
<proteinExistence type="predicted"/>
<gene>
    <name evidence="6" type="ORF">PC110_g20165</name>
    <name evidence="1" type="ORF">PC113_g16911</name>
    <name evidence="2" type="ORF">PC115_g9483</name>
    <name evidence="3" type="ORF">PC117_g11130</name>
    <name evidence="4" type="ORF">PC118_g10014</name>
    <name evidence="5" type="ORF">PC129_g9053</name>
</gene>
<evidence type="ECO:0000313" key="2">
    <source>
        <dbReference type="EMBL" id="KAG2921652.1"/>
    </source>
</evidence>
<keyword evidence="7" id="KW-1185">Reference proteome</keyword>
<dbReference type="VEuPathDB" id="FungiDB:PC110_g20165"/>
<evidence type="ECO:0000313" key="6">
    <source>
        <dbReference type="EMBL" id="RAW23400.1"/>
    </source>
</evidence>
<comment type="caution">
    <text evidence="6">The sequence shown here is derived from an EMBL/GenBank/DDBJ whole genome shotgun (WGS) entry which is preliminary data.</text>
</comment>
<dbReference type="EMBL" id="RCMI01000261">
    <property type="protein sequence ID" value="KAG2921652.1"/>
    <property type="molecule type" value="Genomic_DNA"/>
</dbReference>
<evidence type="ECO:0000313" key="3">
    <source>
        <dbReference type="EMBL" id="KAG2938594.1"/>
    </source>
</evidence>
<reference evidence="1" key="2">
    <citation type="submission" date="2018-10" db="EMBL/GenBank/DDBJ databases">
        <title>Effector identification in a new, highly contiguous assembly of the strawberry crown rot pathogen Phytophthora cactorum.</title>
        <authorList>
            <person name="Armitage A.D."/>
            <person name="Nellist C.F."/>
            <person name="Bates H."/>
            <person name="Vickerstaff R.J."/>
            <person name="Harrison R.J."/>
        </authorList>
    </citation>
    <scope>NUCLEOTIDE SEQUENCE</scope>
    <source>
        <strain evidence="1">15-7</strain>
        <strain evidence="2">4032</strain>
        <strain evidence="3">4040</strain>
        <strain evidence="4">P415</strain>
        <strain evidence="5">P421</strain>
    </source>
</reference>
<dbReference type="AlphaFoldDB" id="A0A329RG65"/>
<evidence type="ECO:0000313" key="7">
    <source>
        <dbReference type="Proteomes" id="UP000251314"/>
    </source>
</evidence>
<dbReference type="EMBL" id="RCML01000281">
    <property type="protein sequence ID" value="KAG2982368.1"/>
    <property type="molecule type" value="Genomic_DNA"/>
</dbReference>
<dbReference type="Proteomes" id="UP000735874">
    <property type="component" value="Unassembled WGS sequence"/>
</dbReference>